<dbReference type="InterPro" id="IPR050490">
    <property type="entry name" value="Bact_solute-bd_prot1"/>
</dbReference>
<dbReference type="Proteomes" id="UP000295345">
    <property type="component" value="Unassembled WGS sequence"/>
</dbReference>
<dbReference type="SUPFAM" id="SSF53850">
    <property type="entry name" value="Periplasmic binding protein-like II"/>
    <property type="match status" value="1"/>
</dbReference>
<evidence type="ECO:0000256" key="1">
    <source>
        <dbReference type="SAM" id="MobiDB-lite"/>
    </source>
</evidence>
<evidence type="ECO:0000313" key="2">
    <source>
        <dbReference type="EMBL" id="TDC75420.1"/>
    </source>
</evidence>
<accession>A0A4R4TDL7</accession>
<proteinExistence type="predicted"/>
<dbReference type="AlphaFoldDB" id="A0A4R4TDL7"/>
<keyword evidence="3" id="KW-1185">Reference proteome</keyword>
<sequence>MVRGSLAVELIPKVYRAPDLERFEPASDHGGPPADRPSRTVTREPKELFTRRTARRPLLALVLCLLVVVATGCANRSRPGSGDGRSIEFWSFSGINQAAAVADYERAHPEIDVQLTEVGSSVETAQSLVTALAAGKVPDLVLIQGDDLPRFVEASDNFHDLREFGADEIRSDYLDWVIAQSTGADGRVIGVPTDVGGLAVAYRTDLFAAAGLPTDRAEVGALWPTWDDFIEVGRRYTAATGAAFIDNAATSVFYQAVNQGAVKYYDEDGEPVYRESAPVREAFDLALAAVDAGITAGQSSFAESWGAGMQHGDYAAVAAPAWMLNSIRTTAPDTAGSWDLAPIPGGAGNWGGSYLAIPRNAENPEAAWEYIRETQSPAGQLDHFADSGSLPTTPSVYEDEALTSFTDPFFSDAPVGRIYTESLLGLSPFPVGRDSSTIGQEFLNAITDVEQGGGDPERAWDRALDNIRIAIGR</sequence>
<name>A0A4R4TDL7_9ACTN</name>
<dbReference type="EMBL" id="SMKI01000107">
    <property type="protein sequence ID" value="TDC75420.1"/>
    <property type="molecule type" value="Genomic_DNA"/>
</dbReference>
<dbReference type="PANTHER" id="PTHR43649">
    <property type="entry name" value="ARABINOSE-BINDING PROTEIN-RELATED"/>
    <property type="match status" value="1"/>
</dbReference>
<feature type="compositionally biased region" description="Basic and acidic residues" evidence="1">
    <location>
        <begin position="36"/>
        <end position="47"/>
    </location>
</feature>
<feature type="region of interest" description="Disordered" evidence="1">
    <location>
        <begin position="22"/>
        <end position="47"/>
    </location>
</feature>
<comment type="caution">
    <text evidence="2">The sequence shown here is derived from an EMBL/GenBank/DDBJ whole genome shotgun (WGS) entry which is preliminary data.</text>
</comment>
<dbReference type="Pfam" id="PF13416">
    <property type="entry name" value="SBP_bac_8"/>
    <property type="match status" value="1"/>
</dbReference>
<gene>
    <name evidence="2" type="ORF">E1283_12540</name>
</gene>
<dbReference type="PANTHER" id="PTHR43649:SF32">
    <property type="entry name" value="SUGAR BINDING SECRETED PROTEIN"/>
    <property type="match status" value="1"/>
</dbReference>
<reference evidence="2 3" key="1">
    <citation type="submission" date="2019-03" db="EMBL/GenBank/DDBJ databases">
        <title>Draft genome sequences of novel Actinobacteria.</title>
        <authorList>
            <person name="Sahin N."/>
            <person name="Ay H."/>
            <person name="Saygin H."/>
        </authorList>
    </citation>
    <scope>NUCLEOTIDE SEQUENCE [LARGE SCALE GENOMIC DNA]</scope>
    <source>
        <strain evidence="2 3">DSM 41900</strain>
    </source>
</reference>
<dbReference type="OrthoDB" id="3226017at2"/>
<protein>
    <submittedName>
        <fullName evidence="2">Extracellular solute-binding protein</fullName>
    </submittedName>
</protein>
<organism evidence="2 3">
    <name type="scientific">Streptomyces hainanensis</name>
    <dbReference type="NCBI Taxonomy" id="402648"/>
    <lineage>
        <taxon>Bacteria</taxon>
        <taxon>Bacillati</taxon>
        <taxon>Actinomycetota</taxon>
        <taxon>Actinomycetes</taxon>
        <taxon>Kitasatosporales</taxon>
        <taxon>Streptomycetaceae</taxon>
        <taxon>Streptomyces</taxon>
    </lineage>
</organism>
<evidence type="ECO:0000313" key="3">
    <source>
        <dbReference type="Proteomes" id="UP000295345"/>
    </source>
</evidence>
<dbReference type="InterPro" id="IPR006059">
    <property type="entry name" value="SBP"/>
</dbReference>
<dbReference type="Gene3D" id="3.40.190.10">
    <property type="entry name" value="Periplasmic binding protein-like II"/>
    <property type="match status" value="1"/>
</dbReference>